<dbReference type="AlphaFoldDB" id="A0A9P0AGA2"/>
<dbReference type="GO" id="GO:0042761">
    <property type="term" value="P:very long-chain fatty acid biosynthetic process"/>
    <property type="evidence" value="ECO:0007669"/>
    <property type="project" value="TreeGrafter"/>
</dbReference>
<feature type="transmembrane region" description="Helical" evidence="10">
    <location>
        <begin position="121"/>
        <end position="139"/>
    </location>
</feature>
<evidence type="ECO:0000256" key="9">
    <source>
        <dbReference type="ARBA" id="ARBA00023160"/>
    </source>
</evidence>
<keyword evidence="12" id="KW-1185">Reference proteome</keyword>
<gene>
    <name evidence="11" type="ORF">BEMITA_LOCUS9821</name>
</gene>
<dbReference type="PANTHER" id="PTHR11157:SF103">
    <property type="entry name" value="ELONGATION OF VERY LONG CHAIN FATTY ACIDS PROTEIN"/>
    <property type="match status" value="1"/>
</dbReference>
<dbReference type="EMBL" id="OU963867">
    <property type="protein sequence ID" value="CAH0391174.1"/>
    <property type="molecule type" value="Genomic_DNA"/>
</dbReference>
<feature type="transmembrane region" description="Helical" evidence="10">
    <location>
        <begin position="151"/>
        <end position="167"/>
    </location>
</feature>
<evidence type="ECO:0000256" key="5">
    <source>
        <dbReference type="ARBA" id="ARBA00022832"/>
    </source>
</evidence>
<feature type="transmembrane region" description="Helical" evidence="10">
    <location>
        <begin position="70"/>
        <end position="89"/>
    </location>
</feature>
<organism evidence="11 12">
    <name type="scientific">Bemisia tabaci</name>
    <name type="common">Sweetpotato whitefly</name>
    <name type="synonym">Aleurodes tabaci</name>
    <dbReference type="NCBI Taxonomy" id="7038"/>
    <lineage>
        <taxon>Eukaryota</taxon>
        <taxon>Metazoa</taxon>
        <taxon>Ecdysozoa</taxon>
        <taxon>Arthropoda</taxon>
        <taxon>Hexapoda</taxon>
        <taxon>Insecta</taxon>
        <taxon>Pterygota</taxon>
        <taxon>Neoptera</taxon>
        <taxon>Paraneoptera</taxon>
        <taxon>Hemiptera</taxon>
        <taxon>Sternorrhyncha</taxon>
        <taxon>Aleyrodoidea</taxon>
        <taxon>Aleyrodidae</taxon>
        <taxon>Aleyrodinae</taxon>
        <taxon>Bemisia</taxon>
    </lineage>
</organism>
<dbReference type="InterPro" id="IPR030457">
    <property type="entry name" value="ELO_CS"/>
</dbReference>
<evidence type="ECO:0000313" key="11">
    <source>
        <dbReference type="EMBL" id="CAH0391174.1"/>
    </source>
</evidence>
<dbReference type="GO" id="GO:0030148">
    <property type="term" value="P:sphingolipid biosynthetic process"/>
    <property type="evidence" value="ECO:0007669"/>
    <property type="project" value="TreeGrafter"/>
</dbReference>
<comment type="subcellular location">
    <subcellularLocation>
        <location evidence="1">Membrane</location>
        <topology evidence="1">Multi-pass membrane protein</topology>
    </subcellularLocation>
</comment>
<dbReference type="GO" id="GO:0034625">
    <property type="term" value="P:fatty acid elongation, monounsaturated fatty acid"/>
    <property type="evidence" value="ECO:0007669"/>
    <property type="project" value="TreeGrafter"/>
</dbReference>
<dbReference type="PANTHER" id="PTHR11157">
    <property type="entry name" value="FATTY ACID ACYL TRANSFERASE-RELATED"/>
    <property type="match status" value="1"/>
</dbReference>
<evidence type="ECO:0000256" key="4">
    <source>
        <dbReference type="ARBA" id="ARBA00022692"/>
    </source>
</evidence>
<feature type="transmembrane region" description="Helical" evidence="10">
    <location>
        <begin position="239"/>
        <end position="259"/>
    </location>
</feature>
<dbReference type="EC" id="2.3.1.199" evidence="10"/>
<proteinExistence type="inferred from homology"/>
<dbReference type="GO" id="GO:0034626">
    <property type="term" value="P:fatty acid elongation, polyunsaturated fatty acid"/>
    <property type="evidence" value="ECO:0007669"/>
    <property type="project" value="TreeGrafter"/>
</dbReference>
<dbReference type="InterPro" id="IPR002076">
    <property type="entry name" value="ELO_fam"/>
</dbReference>
<sequence length="276" mass="32453">MTQLQGGSWIQEKLDILKSEFIEDDVVDNWFLMSSTWPIVTIIGVYLFFCLKWGPKYMEDKKPFEMKWILLAYNLFQVILNGNLVWQLFTTPGSMSYVSNHVCNPLGKNNPLFMSVCSGSWNYLMLKVTDLLATVFFVLRKKQSQISFLHVYHHTQMVFIAWAYLKYLKGEHFVLIGALNAFVHVVMYSYYFLAALGPSVQKYLFWKRYITKLQIVQFLMVLAYFCALIWFRCGVQRSLAIYCGLNVFFFLILFLNFYSNAYNKKRGVRAARKKSQ</sequence>
<evidence type="ECO:0000256" key="6">
    <source>
        <dbReference type="ARBA" id="ARBA00022989"/>
    </source>
</evidence>
<dbReference type="Proteomes" id="UP001152759">
    <property type="component" value="Chromosome 6"/>
</dbReference>
<evidence type="ECO:0000256" key="10">
    <source>
        <dbReference type="RuleBase" id="RU361115"/>
    </source>
</evidence>
<evidence type="ECO:0000256" key="1">
    <source>
        <dbReference type="ARBA" id="ARBA00004141"/>
    </source>
</evidence>
<dbReference type="GO" id="GO:0009922">
    <property type="term" value="F:fatty acid elongase activity"/>
    <property type="evidence" value="ECO:0007669"/>
    <property type="project" value="UniProtKB-EC"/>
</dbReference>
<feature type="transmembrane region" description="Helical" evidence="10">
    <location>
        <begin position="30"/>
        <end position="49"/>
    </location>
</feature>
<dbReference type="Pfam" id="PF01151">
    <property type="entry name" value="ELO"/>
    <property type="match status" value="1"/>
</dbReference>
<keyword evidence="5 10" id="KW-0276">Fatty acid metabolism</keyword>
<keyword evidence="9 10" id="KW-0275">Fatty acid biosynthesis</keyword>
<dbReference type="GO" id="GO:0019367">
    <property type="term" value="P:fatty acid elongation, saturated fatty acid"/>
    <property type="evidence" value="ECO:0007669"/>
    <property type="project" value="TreeGrafter"/>
</dbReference>
<keyword evidence="4 10" id="KW-0812">Transmembrane</keyword>
<feature type="transmembrane region" description="Helical" evidence="10">
    <location>
        <begin position="215"/>
        <end position="233"/>
    </location>
</feature>
<reference evidence="11" key="1">
    <citation type="submission" date="2021-12" db="EMBL/GenBank/DDBJ databases">
        <authorList>
            <person name="King R."/>
        </authorList>
    </citation>
    <scope>NUCLEOTIDE SEQUENCE</scope>
</reference>
<keyword evidence="3 10" id="KW-0808">Transferase</keyword>
<comment type="catalytic activity">
    <reaction evidence="10">
        <text>a very-long-chain acyl-CoA + malonyl-CoA + H(+) = a very-long-chain 3-oxoacyl-CoA + CO2 + CoA</text>
        <dbReference type="Rhea" id="RHEA:32727"/>
        <dbReference type="ChEBI" id="CHEBI:15378"/>
        <dbReference type="ChEBI" id="CHEBI:16526"/>
        <dbReference type="ChEBI" id="CHEBI:57287"/>
        <dbReference type="ChEBI" id="CHEBI:57384"/>
        <dbReference type="ChEBI" id="CHEBI:90725"/>
        <dbReference type="ChEBI" id="CHEBI:90736"/>
        <dbReference type="EC" id="2.3.1.199"/>
    </reaction>
</comment>
<keyword evidence="2 10" id="KW-0444">Lipid biosynthesis</keyword>
<evidence type="ECO:0000313" key="12">
    <source>
        <dbReference type="Proteomes" id="UP001152759"/>
    </source>
</evidence>
<evidence type="ECO:0000256" key="3">
    <source>
        <dbReference type="ARBA" id="ARBA00022679"/>
    </source>
</evidence>
<accession>A0A9P0AGA2</accession>
<evidence type="ECO:0000256" key="2">
    <source>
        <dbReference type="ARBA" id="ARBA00022516"/>
    </source>
</evidence>
<keyword evidence="6 10" id="KW-1133">Transmembrane helix</keyword>
<name>A0A9P0AGA2_BEMTA</name>
<dbReference type="PROSITE" id="PS01188">
    <property type="entry name" value="ELO"/>
    <property type="match status" value="1"/>
</dbReference>
<feature type="transmembrane region" description="Helical" evidence="10">
    <location>
        <begin position="173"/>
        <end position="194"/>
    </location>
</feature>
<protein>
    <recommendedName>
        <fullName evidence="10">Elongation of very long chain fatty acids protein</fullName>
        <ecNumber evidence="10">2.3.1.199</ecNumber>
    </recommendedName>
    <alternativeName>
        <fullName evidence="10">Very-long-chain 3-oxoacyl-CoA synthase</fullName>
    </alternativeName>
</protein>
<dbReference type="GO" id="GO:0005789">
    <property type="term" value="C:endoplasmic reticulum membrane"/>
    <property type="evidence" value="ECO:0007669"/>
    <property type="project" value="TreeGrafter"/>
</dbReference>
<keyword evidence="7 10" id="KW-0443">Lipid metabolism</keyword>
<evidence type="ECO:0000256" key="8">
    <source>
        <dbReference type="ARBA" id="ARBA00023136"/>
    </source>
</evidence>
<evidence type="ECO:0000256" key="7">
    <source>
        <dbReference type="ARBA" id="ARBA00023098"/>
    </source>
</evidence>
<keyword evidence="8 10" id="KW-0472">Membrane</keyword>
<comment type="similarity">
    <text evidence="10">Belongs to the ELO family.</text>
</comment>